<gene>
    <name evidence="5" type="ORF">VNO77_44534</name>
</gene>
<feature type="compositionally biased region" description="Polar residues" evidence="4">
    <location>
        <begin position="72"/>
        <end position="86"/>
    </location>
</feature>
<feature type="region of interest" description="Disordered" evidence="4">
    <location>
        <begin position="59"/>
        <end position="115"/>
    </location>
</feature>
<dbReference type="PANTHER" id="PTHR33388:SF19">
    <property type="entry name" value="SPOROCYTELESS-LIKE EAR-CONTAINING PROTEIN"/>
    <property type="match status" value="1"/>
</dbReference>
<comment type="caution">
    <text evidence="5">The sequence shown here is derived from an EMBL/GenBank/DDBJ whole genome shotgun (WGS) entry which is preliminary data.</text>
</comment>
<keyword evidence="2" id="KW-0805">Transcription regulation</keyword>
<keyword evidence="6" id="KW-1185">Reference proteome</keyword>
<sequence>MCSNTCNSACGCGSGGGGNVSSSIWNSSLKKQHQKRPRVPKRGPGVAELEKILREQQETIDISDTAKGEPFSSPSFVTHHSNSSFKSHPPTSLSSPPVPSLPKFDHLGPTTPPNITSIYSNSGSFLRASEKELFPFNLTSSNSKSNLNEDIDLIQHDVPIQKRNDLYLSPMINQFIGTGPPISSGSLSIGLHNCLEPPSNQTSYYNCTSTASPEERKMVGMKRSHSSSLENSLIPPSNFHVLPSFSHYNRTHQPSSINDGHGASSFNSTKECYRDAKWGSTLELSNSRFNSDIVVPVHANFPPFTNPEVPSPPLHLFQGVLSKGNVVPCQVIEDKMDDLHQRSESCRSNCRPFYNFLELKGREGMTETTRASNHGVREIGRTGIDLSLKL</sequence>
<feature type="region of interest" description="Disordered" evidence="4">
    <location>
        <begin position="23"/>
        <end position="45"/>
    </location>
</feature>
<dbReference type="GO" id="GO:0003700">
    <property type="term" value="F:DNA-binding transcription factor activity"/>
    <property type="evidence" value="ECO:0007669"/>
    <property type="project" value="InterPro"/>
</dbReference>
<keyword evidence="1" id="KW-0678">Repressor</keyword>
<keyword evidence="3" id="KW-0804">Transcription</keyword>
<evidence type="ECO:0000256" key="2">
    <source>
        <dbReference type="ARBA" id="ARBA00023015"/>
    </source>
</evidence>
<evidence type="ECO:0000256" key="3">
    <source>
        <dbReference type="ARBA" id="ARBA00023163"/>
    </source>
</evidence>
<evidence type="ECO:0000256" key="1">
    <source>
        <dbReference type="ARBA" id="ARBA00022491"/>
    </source>
</evidence>
<organism evidence="5 6">
    <name type="scientific">Canavalia gladiata</name>
    <name type="common">Sword bean</name>
    <name type="synonym">Dolichos gladiatus</name>
    <dbReference type="NCBI Taxonomy" id="3824"/>
    <lineage>
        <taxon>Eukaryota</taxon>
        <taxon>Viridiplantae</taxon>
        <taxon>Streptophyta</taxon>
        <taxon>Embryophyta</taxon>
        <taxon>Tracheophyta</taxon>
        <taxon>Spermatophyta</taxon>
        <taxon>Magnoliopsida</taxon>
        <taxon>eudicotyledons</taxon>
        <taxon>Gunneridae</taxon>
        <taxon>Pentapetalae</taxon>
        <taxon>rosids</taxon>
        <taxon>fabids</taxon>
        <taxon>Fabales</taxon>
        <taxon>Fabaceae</taxon>
        <taxon>Papilionoideae</taxon>
        <taxon>50 kb inversion clade</taxon>
        <taxon>NPAAA clade</taxon>
        <taxon>indigoferoid/millettioid clade</taxon>
        <taxon>Phaseoleae</taxon>
        <taxon>Canavalia</taxon>
    </lineage>
</organism>
<feature type="compositionally biased region" description="Basic residues" evidence="4">
    <location>
        <begin position="30"/>
        <end position="41"/>
    </location>
</feature>
<proteinExistence type="predicted"/>
<accession>A0AAN9JW48</accession>
<protein>
    <submittedName>
        <fullName evidence="5">Uncharacterized protein</fullName>
    </submittedName>
</protein>
<dbReference type="PANTHER" id="PTHR33388">
    <property type="entry name" value="OS01G0212500 PROTEIN"/>
    <property type="match status" value="1"/>
</dbReference>
<evidence type="ECO:0000313" key="5">
    <source>
        <dbReference type="EMBL" id="KAK7306585.1"/>
    </source>
</evidence>
<dbReference type="AlphaFoldDB" id="A0AAN9JW48"/>
<dbReference type="InterPro" id="IPR040356">
    <property type="entry name" value="SPEAR"/>
</dbReference>
<evidence type="ECO:0000256" key="4">
    <source>
        <dbReference type="SAM" id="MobiDB-lite"/>
    </source>
</evidence>
<dbReference type="EMBL" id="JAYMYQ010000011">
    <property type="protein sequence ID" value="KAK7306585.1"/>
    <property type="molecule type" value="Genomic_DNA"/>
</dbReference>
<evidence type="ECO:0000313" key="6">
    <source>
        <dbReference type="Proteomes" id="UP001367508"/>
    </source>
</evidence>
<dbReference type="Proteomes" id="UP001367508">
    <property type="component" value="Unassembled WGS sequence"/>
</dbReference>
<name>A0AAN9JW48_CANGL</name>
<reference evidence="5 6" key="1">
    <citation type="submission" date="2024-01" db="EMBL/GenBank/DDBJ databases">
        <title>The genomes of 5 underutilized Papilionoideae crops provide insights into root nodulation and disease resistanc.</title>
        <authorList>
            <person name="Jiang F."/>
        </authorList>
    </citation>
    <scope>NUCLEOTIDE SEQUENCE [LARGE SCALE GENOMIC DNA]</scope>
    <source>
        <strain evidence="5">LVBAO_FW01</strain>
        <tissue evidence="5">Leaves</tissue>
    </source>
</reference>